<feature type="non-terminal residue" evidence="1">
    <location>
        <position position="1"/>
    </location>
</feature>
<evidence type="ECO:0000313" key="1">
    <source>
        <dbReference type="EMBL" id="CAH1793222.1"/>
    </source>
</evidence>
<dbReference type="Proteomes" id="UP000749559">
    <property type="component" value="Unassembled WGS sequence"/>
</dbReference>
<organism evidence="1 2">
    <name type="scientific">Owenia fusiformis</name>
    <name type="common">Polychaete worm</name>
    <dbReference type="NCBI Taxonomy" id="6347"/>
    <lineage>
        <taxon>Eukaryota</taxon>
        <taxon>Metazoa</taxon>
        <taxon>Spiralia</taxon>
        <taxon>Lophotrochozoa</taxon>
        <taxon>Annelida</taxon>
        <taxon>Polychaeta</taxon>
        <taxon>Sedentaria</taxon>
        <taxon>Canalipalpata</taxon>
        <taxon>Sabellida</taxon>
        <taxon>Oweniida</taxon>
        <taxon>Oweniidae</taxon>
        <taxon>Owenia</taxon>
    </lineage>
</organism>
<dbReference type="AlphaFoldDB" id="A0A8S4PFY6"/>
<name>A0A8S4PFY6_OWEFU</name>
<gene>
    <name evidence="1" type="ORF">OFUS_LOCUS18100</name>
</gene>
<dbReference type="EMBL" id="CAIIXF020000008">
    <property type="protein sequence ID" value="CAH1793222.1"/>
    <property type="molecule type" value="Genomic_DNA"/>
</dbReference>
<protein>
    <submittedName>
        <fullName evidence="1">Uncharacterized protein</fullName>
    </submittedName>
</protein>
<reference evidence="1" key="1">
    <citation type="submission" date="2022-03" db="EMBL/GenBank/DDBJ databases">
        <authorList>
            <person name="Martin C."/>
        </authorList>
    </citation>
    <scope>NUCLEOTIDE SEQUENCE</scope>
</reference>
<keyword evidence="2" id="KW-1185">Reference proteome</keyword>
<evidence type="ECO:0000313" key="2">
    <source>
        <dbReference type="Proteomes" id="UP000749559"/>
    </source>
</evidence>
<accession>A0A8S4PFY6</accession>
<dbReference type="OrthoDB" id="6117194at2759"/>
<proteinExistence type="predicted"/>
<sequence length="218" mass="25248">LHCPSLRTVKFQNIINHLIEHHEDEEMKMRKIIENRGKFRMITRNFSGIIPNEVKSINKHIIVESDEFMTISVNDNNRMKSSKISDSTPTKSNKITNEIAIEREYQISNEMTIDDSEITIDSHDNEMVEGPADEPNVVTADIINKLQSMTPIIAEKLAKDGSLSTFNAFLELLMKDEFPLDNIAYRCFLDVVEWLHSDTISQFRYQHLFKAYSYGCMI</sequence>
<comment type="caution">
    <text evidence="1">The sequence shown here is derived from an EMBL/GenBank/DDBJ whole genome shotgun (WGS) entry which is preliminary data.</text>
</comment>